<dbReference type="Pfam" id="PF19187">
    <property type="entry name" value="HTH_PafC"/>
    <property type="match status" value="1"/>
</dbReference>
<accession>A0A6H9WRD1</accession>
<dbReference type="InterPro" id="IPR051534">
    <property type="entry name" value="CBASS_pafABC_assoc_protein"/>
</dbReference>
<name>A0A6H9WRD1_9MICO</name>
<dbReference type="Pfam" id="PF25583">
    <property type="entry name" value="WCX"/>
    <property type="match status" value="1"/>
</dbReference>
<proteinExistence type="predicted"/>
<evidence type="ECO:0000259" key="1">
    <source>
        <dbReference type="Pfam" id="PF13280"/>
    </source>
</evidence>
<comment type="caution">
    <text evidence="4">The sequence shown here is derived from an EMBL/GenBank/DDBJ whole genome shotgun (WGS) entry which is preliminary data.</text>
</comment>
<dbReference type="InterPro" id="IPR043839">
    <property type="entry name" value="PafC_HTH"/>
</dbReference>
<dbReference type="InterPro" id="IPR057727">
    <property type="entry name" value="WCX_dom"/>
</dbReference>
<feature type="domain" description="PafC HTH" evidence="2">
    <location>
        <begin position="5"/>
        <end position="127"/>
    </location>
</feature>
<feature type="domain" description="WYL" evidence="1">
    <location>
        <begin position="143"/>
        <end position="211"/>
    </location>
</feature>
<dbReference type="PANTHER" id="PTHR34580">
    <property type="match status" value="1"/>
</dbReference>
<feature type="domain" description="WCX" evidence="3">
    <location>
        <begin position="237"/>
        <end position="310"/>
    </location>
</feature>
<dbReference type="Proteomes" id="UP000431744">
    <property type="component" value="Unassembled WGS sequence"/>
</dbReference>
<dbReference type="Pfam" id="PF13280">
    <property type="entry name" value="WYL"/>
    <property type="match status" value="1"/>
</dbReference>
<organism evidence="4 5">
    <name type="scientific">Pseudoclavibacter endophyticus</name>
    <dbReference type="NCBI Taxonomy" id="1778590"/>
    <lineage>
        <taxon>Bacteria</taxon>
        <taxon>Bacillati</taxon>
        <taxon>Actinomycetota</taxon>
        <taxon>Actinomycetes</taxon>
        <taxon>Micrococcales</taxon>
        <taxon>Microbacteriaceae</taxon>
        <taxon>Pseudoclavibacter</taxon>
    </lineage>
</organism>
<dbReference type="InterPro" id="IPR028349">
    <property type="entry name" value="PafC-like"/>
</dbReference>
<keyword evidence="5" id="KW-1185">Reference proteome</keyword>
<dbReference type="PIRSF" id="PIRSF016838">
    <property type="entry name" value="PafC"/>
    <property type="match status" value="1"/>
</dbReference>
<evidence type="ECO:0000313" key="4">
    <source>
        <dbReference type="EMBL" id="KAB1650191.1"/>
    </source>
</evidence>
<dbReference type="EMBL" id="WBJY01000001">
    <property type="protein sequence ID" value="KAB1650191.1"/>
    <property type="molecule type" value="Genomic_DNA"/>
</dbReference>
<dbReference type="InterPro" id="IPR026881">
    <property type="entry name" value="WYL_dom"/>
</dbReference>
<dbReference type="PROSITE" id="PS52050">
    <property type="entry name" value="WYL"/>
    <property type="match status" value="1"/>
</dbReference>
<dbReference type="AlphaFoldDB" id="A0A6H9WRD1"/>
<dbReference type="OrthoDB" id="3171994at2"/>
<evidence type="ECO:0000259" key="3">
    <source>
        <dbReference type="Pfam" id="PF25583"/>
    </source>
</evidence>
<dbReference type="PANTHER" id="PTHR34580:SF3">
    <property type="entry name" value="PROTEIN PAFB"/>
    <property type="match status" value="1"/>
</dbReference>
<dbReference type="RefSeq" id="WP_158028775.1">
    <property type="nucleotide sequence ID" value="NZ_BMHG01000001.1"/>
</dbReference>
<protein>
    <submittedName>
        <fullName evidence="4">WYL domain-containing protein</fullName>
    </submittedName>
</protein>
<evidence type="ECO:0000313" key="5">
    <source>
        <dbReference type="Proteomes" id="UP000431744"/>
    </source>
</evidence>
<gene>
    <name evidence="4" type="ORF">F8O04_08330</name>
</gene>
<sequence length="320" mass="34561">MSTGERLALLVSLVPYLHALGEPVSVTDAAAHFDVPERQIRGAVKQIAVSGQPGESGTYQDLDLFDIDWDALENDDEIVVTRFVALEQPPNLSPLEAATIIGGLHYLRQLPSLASSEVLDRLIAKLARGGAAPITVDTASATEALPVLQDALQRGRRVTFAYRSPTSGDSERTVDPIRLEALDDTWYLRAWCLGRDDERLFLLDRMRGARMLDEASETHATPTADGALYRPGDADPVVTLDVAASALPIVREYLPERDRPLTPGADGRYVVEVHAGTWEHFARLACANAGRIRVIAPGEARDAVADWARRGLAAAGAAGL</sequence>
<evidence type="ECO:0000259" key="2">
    <source>
        <dbReference type="Pfam" id="PF19187"/>
    </source>
</evidence>
<reference evidence="4 5" key="1">
    <citation type="submission" date="2019-09" db="EMBL/GenBank/DDBJ databases">
        <title>Phylogeny of genus Pseudoclavibacter and closely related genus.</title>
        <authorList>
            <person name="Li Y."/>
        </authorList>
    </citation>
    <scope>NUCLEOTIDE SEQUENCE [LARGE SCALE GENOMIC DNA]</scope>
    <source>
        <strain evidence="4 5">EGI 60007</strain>
    </source>
</reference>